<dbReference type="Gene3D" id="3.30.70.270">
    <property type="match status" value="1"/>
</dbReference>
<dbReference type="InterPro" id="IPR000160">
    <property type="entry name" value="GGDEF_dom"/>
</dbReference>
<gene>
    <name evidence="6" type="ORF">MARGE09_P1130</name>
</gene>
<dbReference type="EC" id="2.7.7.65" evidence="2"/>
<dbReference type="KEGG" id="marq:MARGE09_P1130"/>
<evidence type="ECO:0000256" key="2">
    <source>
        <dbReference type="ARBA" id="ARBA00012528"/>
    </source>
</evidence>
<dbReference type="AlphaFoldDB" id="A0AAN2BJE4"/>
<protein>
    <recommendedName>
        <fullName evidence="2">diguanylate cyclase</fullName>
        <ecNumber evidence="2">2.7.7.65</ecNumber>
    </recommendedName>
</protein>
<dbReference type="SMART" id="SM00267">
    <property type="entry name" value="GGDEF"/>
    <property type="match status" value="1"/>
</dbReference>
<dbReference type="NCBIfam" id="TIGR00254">
    <property type="entry name" value="GGDEF"/>
    <property type="match status" value="1"/>
</dbReference>
<evidence type="ECO:0000256" key="3">
    <source>
        <dbReference type="ARBA" id="ARBA00034247"/>
    </source>
</evidence>
<dbReference type="Proteomes" id="UP001320119">
    <property type="component" value="Chromosome"/>
</dbReference>
<dbReference type="PANTHER" id="PTHR45138:SF9">
    <property type="entry name" value="DIGUANYLATE CYCLASE DGCM-RELATED"/>
    <property type="match status" value="1"/>
</dbReference>
<evidence type="ECO:0000313" key="6">
    <source>
        <dbReference type="EMBL" id="BCD96930.1"/>
    </source>
</evidence>
<comment type="cofactor">
    <cofactor evidence="1">
        <name>Mg(2+)</name>
        <dbReference type="ChEBI" id="CHEBI:18420"/>
    </cofactor>
</comment>
<sequence length="434" mass="49912">MLSLLLKTEKKILALVIVTVLAIVLRPWVLVSNHVIDPRDDHTRRIYDDVLNGGFSEVHWVDQPNEQWKCIIKGGYEYPFCGYEMYLNNSFVEGVDLSSYRSMRLLLDYDGPAKTVRVYLRNYDSAYSRDDDLKSTKYNTIEFEKELLEEDGYLEISLSDFSVADWWLQMHSIPLRHSYSDFKNIVIIEIQTGSGLNPGEHNFQLKGIEFKREIISAESWYLLIILCWIAAILGFLVFRVFSLKKELMTQQRKESELTQLNTLLDKQAKNMEVRAKRDPLTGAFNREGVEESLVEALNEWHVSAKRLSIVLLDLDHFKQMNDTHGHAAGDKVLVELSTLITSNIRSSDRFARWGGEEFLLVCRDSELSETTSLAEKLRVLIENYQFHSSTQVTASFGVASINVDENLEGLFKRADEALYEAKRTSRNRVVASEG</sequence>
<proteinExistence type="predicted"/>
<dbReference type="EMBL" id="AP023086">
    <property type="protein sequence ID" value="BCD96930.1"/>
    <property type="molecule type" value="Genomic_DNA"/>
</dbReference>
<keyword evidence="4" id="KW-0812">Transmembrane</keyword>
<dbReference type="CDD" id="cd01949">
    <property type="entry name" value="GGDEF"/>
    <property type="match status" value="1"/>
</dbReference>
<dbReference type="InterPro" id="IPR008979">
    <property type="entry name" value="Galactose-bd-like_sf"/>
</dbReference>
<dbReference type="PROSITE" id="PS50887">
    <property type="entry name" value="GGDEF"/>
    <property type="match status" value="1"/>
</dbReference>
<dbReference type="PANTHER" id="PTHR45138">
    <property type="entry name" value="REGULATORY COMPONENTS OF SENSORY TRANSDUCTION SYSTEM"/>
    <property type="match status" value="1"/>
</dbReference>
<dbReference type="SUPFAM" id="SSF55073">
    <property type="entry name" value="Nucleotide cyclase"/>
    <property type="match status" value="1"/>
</dbReference>
<dbReference type="InterPro" id="IPR043128">
    <property type="entry name" value="Rev_trsase/Diguanyl_cyclase"/>
</dbReference>
<keyword evidence="4" id="KW-0472">Membrane</keyword>
<dbReference type="Pfam" id="PF00990">
    <property type="entry name" value="GGDEF"/>
    <property type="match status" value="1"/>
</dbReference>
<dbReference type="RefSeq" id="WP_236986412.1">
    <property type="nucleotide sequence ID" value="NZ_AP023086.1"/>
</dbReference>
<dbReference type="InterPro" id="IPR029787">
    <property type="entry name" value="Nucleotide_cyclase"/>
</dbReference>
<feature type="transmembrane region" description="Helical" evidence="4">
    <location>
        <begin position="12"/>
        <end position="31"/>
    </location>
</feature>
<dbReference type="GO" id="GO:0052621">
    <property type="term" value="F:diguanylate cyclase activity"/>
    <property type="evidence" value="ECO:0007669"/>
    <property type="project" value="UniProtKB-EC"/>
</dbReference>
<organism evidence="6 7">
    <name type="scientific">Marinagarivorans cellulosilyticus</name>
    <dbReference type="NCBI Taxonomy" id="2721545"/>
    <lineage>
        <taxon>Bacteria</taxon>
        <taxon>Pseudomonadati</taxon>
        <taxon>Pseudomonadota</taxon>
        <taxon>Gammaproteobacteria</taxon>
        <taxon>Cellvibrionales</taxon>
        <taxon>Cellvibrionaceae</taxon>
        <taxon>Marinagarivorans</taxon>
    </lineage>
</organism>
<keyword evidence="7" id="KW-1185">Reference proteome</keyword>
<dbReference type="SUPFAM" id="SSF49785">
    <property type="entry name" value="Galactose-binding domain-like"/>
    <property type="match status" value="1"/>
</dbReference>
<accession>A0AAN2BJE4</accession>
<dbReference type="FunFam" id="3.30.70.270:FF:000001">
    <property type="entry name" value="Diguanylate cyclase domain protein"/>
    <property type="match status" value="1"/>
</dbReference>
<evidence type="ECO:0000313" key="7">
    <source>
        <dbReference type="Proteomes" id="UP001320119"/>
    </source>
</evidence>
<dbReference type="InterPro" id="IPR050469">
    <property type="entry name" value="Diguanylate_Cyclase"/>
</dbReference>
<reference evidence="6 7" key="1">
    <citation type="journal article" date="2022" name="IScience">
        <title>An ultrasensitive nanofiber-based assay for enzymatic hydrolysis and deep-sea microbial degradation of cellulose.</title>
        <authorList>
            <person name="Tsudome M."/>
            <person name="Tachioka M."/>
            <person name="Miyazaki M."/>
            <person name="Uchimura K."/>
            <person name="Tsuda M."/>
            <person name="Takaki Y."/>
            <person name="Deguchi S."/>
        </authorList>
    </citation>
    <scope>NUCLEOTIDE SEQUENCE [LARGE SCALE GENOMIC DNA]</scope>
    <source>
        <strain evidence="6 7">GE09</strain>
    </source>
</reference>
<keyword evidence="4" id="KW-1133">Transmembrane helix</keyword>
<evidence type="ECO:0000256" key="4">
    <source>
        <dbReference type="SAM" id="Phobius"/>
    </source>
</evidence>
<evidence type="ECO:0000259" key="5">
    <source>
        <dbReference type="PROSITE" id="PS50887"/>
    </source>
</evidence>
<comment type="catalytic activity">
    <reaction evidence="3">
        <text>2 GTP = 3',3'-c-di-GMP + 2 diphosphate</text>
        <dbReference type="Rhea" id="RHEA:24898"/>
        <dbReference type="ChEBI" id="CHEBI:33019"/>
        <dbReference type="ChEBI" id="CHEBI:37565"/>
        <dbReference type="ChEBI" id="CHEBI:58805"/>
        <dbReference type="EC" id="2.7.7.65"/>
    </reaction>
</comment>
<evidence type="ECO:0000256" key="1">
    <source>
        <dbReference type="ARBA" id="ARBA00001946"/>
    </source>
</evidence>
<feature type="domain" description="GGDEF" evidence="5">
    <location>
        <begin position="305"/>
        <end position="434"/>
    </location>
</feature>
<name>A0AAN2BJE4_9GAMM</name>
<feature type="transmembrane region" description="Helical" evidence="4">
    <location>
        <begin position="220"/>
        <end position="242"/>
    </location>
</feature>